<reference evidence="9 10" key="1">
    <citation type="submission" date="2020-05" db="EMBL/GenBank/DDBJ databases">
        <authorList>
            <person name="Niu N."/>
        </authorList>
    </citation>
    <scope>NUCLEOTIDE SEQUENCE [LARGE SCALE GENOMIC DNA]</scope>
    <source>
        <strain evidence="9 10">3340-03</strain>
    </source>
</reference>
<dbReference type="AlphaFoldDB" id="A0A849P273"/>
<keyword evidence="10" id="KW-1185">Reference proteome</keyword>
<dbReference type="PANTHER" id="PTHR36838">
    <property type="entry name" value="AUXIN EFFLUX CARRIER FAMILY PROTEIN"/>
    <property type="match status" value="1"/>
</dbReference>
<evidence type="ECO:0000256" key="3">
    <source>
        <dbReference type="ARBA" id="ARBA00022448"/>
    </source>
</evidence>
<evidence type="ECO:0000256" key="8">
    <source>
        <dbReference type="SAM" id="Phobius"/>
    </source>
</evidence>
<evidence type="ECO:0000256" key="4">
    <source>
        <dbReference type="ARBA" id="ARBA00022475"/>
    </source>
</evidence>
<feature type="transmembrane region" description="Helical" evidence="8">
    <location>
        <begin position="121"/>
        <end position="143"/>
    </location>
</feature>
<comment type="caution">
    <text evidence="9">The sequence shown here is derived from an EMBL/GenBank/DDBJ whole genome shotgun (WGS) entry which is preliminary data.</text>
</comment>
<dbReference type="GO" id="GO:0055085">
    <property type="term" value="P:transmembrane transport"/>
    <property type="evidence" value="ECO:0007669"/>
    <property type="project" value="InterPro"/>
</dbReference>
<evidence type="ECO:0000256" key="5">
    <source>
        <dbReference type="ARBA" id="ARBA00022692"/>
    </source>
</evidence>
<dbReference type="Proteomes" id="UP000537862">
    <property type="component" value="Unassembled WGS sequence"/>
</dbReference>
<sequence length="305" mass="33072">MQLVHLVLPDCLLLILGWCLRNKLNFTPEFFSGLEKLVYYFLFPALLIKSLMAAPISLAKAGHLFIVCLALSLIGWGLSYAIRWFQTPPALSLNSSSQCAYRFNTYIGLSLAPAVAGADSVSIMAVLVGFTVPIVNIIAVNSMAKQQGNHPFKEILKNPLVISTIVGLFLNFVGIDFPEFVDNTLDKLSRSTIPLGLMCVGAALVLRNGTQQGVLLSWMLTVRLMIMPIVAIILGLIFMLPTTTAQTLVLFAALPTASAAYILAVRMGGDARLVAAIISLSTVIAMVTIPLWLYIARLMFDTPSP</sequence>
<feature type="transmembrane region" description="Helical" evidence="8">
    <location>
        <begin position="187"/>
        <end position="206"/>
    </location>
</feature>
<dbReference type="InterPro" id="IPR004776">
    <property type="entry name" value="Mem_transp_PIN-like"/>
</dbReference>
<gene>
    <name evidence="9" type="ORF">HKX39_02845</name>
</gene>
<evidence type="ECO:0000313" key="10">
    <source>
        <dbReference type="Proteomes" id="UP000537862"/>
    </source>
</evidence>
<keyword evidence="5 8" id="KW-0812">Transmembrane</keyword>
<keyword evidence="6 8" id="KW-1133">Transmembrane helix</keyword>
<accession>A0A849P273</accession>
<evidence type="ECO:0000256" key="1">
    <source>
        <dbReference type="ARBA" id="ARBA00004651"/>
    </source>
</evidence>
<dbReference type="InterPro" id="IPR038770">
    <property type="entry name" value="Na+/solute_symporter_sf"/>
</dbReference>
<feature type="transmembrane region" description="Helical" evidence="8">
    <location>
        <begin position="64"/>
        <end position="85"/>
    </location>
</feature>
<evidence type="ECO:0000313" key="9">
    <source>
        <dbReference type="EMBL" id="NOL51116.1"/>
    </source>
</evidence>
<comment type="subcellular location">
    <subcellularLocation>
        <location evidence="1">Cell membrane</location>
        <topology evidence="1">Multi-pass membrane protein</topology>
    </subcellularLocation>
</comment>
<feature type="transmembrane region" description="Helical" evidence="8">
    <location>
        <begin position="218"/>
        <end position="239"/>
    </location>
</feature>
<dbReference type="Gene3D" id="1.20.1530.20">
    <property type="match status" value="1"/>
</dbReference>
<evidence type="ECO:0000256" key="6">
    <source>
        <dbReference type="ARBA" id="ARBA00022989"/>
    </source>
</evidence>
<dbReference type="RefSeq" id="WP_171679785.1">
    <property type="nucleotide sequence ID" value="NZ_JABGBN010000001.1"/>
</dbReference>
<keyword evidence="4" id="KW-1003">Cell membrane</keyword>
<evidence type="ECO:0000256" key="2">
    <source>
        <dbReference type="ARBA" id="ARBA00010145"/>
    </source>
</evidence>
<feature type="transmembrane region" description="Helical" evidence="8">
    <location>
        <begin position="155"/>
        <end position="175"/>
    </location>
</feature>
<keyword evidence="7 8" id="KW-0472">Membrane</keyword>
<dbReference type="GO" id="GO:0005886">
    <property type="term" value="C:plasma membrane"/>
    <property type="evidence" value="ECO:0007669"/>
    <property type="project" value="UniProtKB-SubCell"/>
</dbReference>
<name>A0A849P273_9BURK</name>
<proteinExistence type="inferred from homology"/>
<comment type="similarity">
    <text evidence="2">Belongs to the auxin efflux carrier (TC 2.A.69) family.</text>
</comment>
<organism evidence="9 10">
    <name type="scientific">Pelistega suis</name>
    <dbReference type="NCBI Taxonomy" id="1631957"/>
    <lineage>
        <taxon>Bacteria</taxon>
        <taxon>Pseudomonadati</taxon>
        <taxon>Pseudomonadota</taxon>
        <taxon>Betaproteobacteria</taxon>
        <taxon>Burkholderiales</taxon>
        <taxon>Alcaligenaceae</taxon>
        <taxon>Pelistega</taxon>
    </lineage>
</organism>
<dbReference type="EMBL" id="JABGBN010000001">
    <property type="protein sequence ID" value="NOL51116.1"/>
    <property type="molecule type" value="Genomic_DNA"/>
</dbReference>
<evidence type="ECO:0000256" key="7">
    <source>
        <dbReference type="ARBA" id="ARBA00023136"/>
    </source>
</evidence>
<dbReference type="PANTHER" id="PTHR36838:SF4">
    <property type="entry name" value="AUXIN EFFLUX CARRIER FAMILY PROTEIN"/>
    <property type="match status" value="1"/>
</dbReference>
<dbReference type="Pfam" id="PF03547">
    <property type="entry name" value="Mem_trans"/>
    <property type="match status" value="1"/>
</dbReference>
<feature type="transmembrane region" description="Helical" evidence="8">
    <location>
        <begin position="273"/>
        <end position="295"/>
    </location>
</feature>
<feature type="transmembrane region" description="Helical" evidence="8">
    <location>
        <begin position="245"/>
        <end position="264"/>
    </location>
</feature>
<feature type="transmembrane region" description="Helical" evidence="8">
    <location>
        <begin position="37"/>
        <end position="57"/>
    </location>
</feature>
<keyword evidence="3" id="KW-0813">Transport</keyword>
<protein>
    <submittedName>
        <fullName evidence="9">AEC family transporter</fullName>
    </submittedName>
</protein>